<dbReference type="InterPro" id="IPR018060">
    <property type="entry name" value="HTH_AraC"/>
</dbReference>
<dbReference type="PRINTS" id="PR00032">
    <property type="entry name" value="HTHARAC"/>
</dbReference>
<dbReference type="Gene3D" id="3.20.80.10">
    <property type="entry name" value="Regulatory factor, effector binding domain"/>
    <property type="match status" value="1"/>
</dbReference>
<comment type="caution">
    <text evidence="5">The sequence shown here is derived from an EMBL/GenBank/DDBJ whole genome shotgun (WGS) entry which is preliminary data.</text>
</comment>
<dbReference type="PROSITE" id="PS01124">
    <property type="entry name" value="HTH_ARAC_FAMILY_2"/>
    <property type="match status" value="1"/>
</dbReference>
<accession>A0A3R7EAV6</accession>
<dbReference type="Gene3D" id="1.10.10.60">
    <property type="entry name" value="Homeodomain-like"/>
    <property type="match status" value="2"/>
</dbReference>
<dbReference type="SMART" id="SM00871">
    <property type="entry name" value="AraC_E_bind"/>
    <property type="match status" value="1"/>
</dbReference>
<evidence type="ECO:0000313" key="5">
    <source>
        <dbReference type="EMBL" id="RKF51084.1"/>
    </source>
</evidence>
<dbReference type="RefSeq" id="WP_120342719.1">
    <property type="nucleotide sequence ID" value="NZ_MCAS01000001.1"/>
</dbReference>
<dbReference type="InterPro" id="IPR050959">
    <property type="entry name" value="MarA-like"/>
</dbReference>
<feature type="domain" description="HTH araC/xylS-type" evidence="4">
    <location>
        <begin position="5"/>
        <end position="103"/>
    </location>
</feature>
<dbReference type="Proteomes" id="UP000283709">
    <property type="component" value="Unassembled WGS sequence"/>
</dbReference>
<evidence type="ECO:0000259" key="4">
    <source>
        <dbReference type="PROSITE" id="PS01124"/>
    </source>
</evidence>
<dbReference type="InterPro" id="IPR018062">
    <property type="entry name" value="HTH_AraC-typ_CS"/>
</dbReference>
<keyword evidence="1" id="KW-0805">Transcription regulation</keyword>
<dbReference type="GO" id="GO:0043565">
    <property type="term" value="F:sequence-specific DNA binding"/>
    <property type="evidence" value="ECO:0007669"/>
    <property type="project" value="InterPro"/>
</dbReference>
<proteinExistence type="predicted"/>
<evidence type="ECO:0000256" key="2">
    <source>
        <dbReference type="ARBA" id="ARBA00023125"/>
    </source>
</evidence>
<keyword evidence="3" id="KW-0804">Transcription</keyword>
<name>A0A3R7EAV6_9BURK</name>
<evidence type="ECO:0000313" key="6">
    <source>
        <dbReference type="Proteomes" id="UP000283709"/>
    </source>
</evidence>
<dbReference type="InterPro" id="IPR020449">
    <property type="entry name" value="Tscrpt_reg_AraC-type_HTH"/>
</dbReference>
<evidence type="ECO:0000256" key="1">
    <source>
        <dbReference type="ARBA" id="ARBA00023015"/>
    </source>
</evidence>
<dbReference type="EMBL" id="MCAS01000001">
    <property type="protein sequence ID" value="RKF51084.1"/>
    <property type="molecule type" value="Genomic_DNA"/>
</dbReference>
<keyword evidence="2" id="KW-0238">DNA-binding</keyword>
<dbReference type="PROSITE" id="PS00041">
    <property type="entry name" value="HTH_ARAC_FAMILY_1"/>
    <property type="match status" value="1"/>
</dbReference>
<sequence length="277" mass="30827">MNPVGKALWFIESHFSRVLTLDEIAGGGCVSRFHLARAFEAATGFSVMRYVRARRLSEAARRLAEGAPDILAVAVDAGYGSHEAFTRAFREQFGLTPEALRARGHLDNLALVEPIRMDKPFLTHLEPPRFEDGKPFLVAGLSERYTCEITAAIPSQWQRFGAYFGRVPGQVGNVGYGVCYNADDAGNVDYLCGVEVSDFSALPAELSRLRISPQRYAVFTHREHVSTVRHTWNTIWNQWLPASGHVPADAPNFERYDEKFDPVSGMGGLEIWLPLKA</sequence>
<gene>
    <name evidence="5" type="ORF">BCY88_02745</name>
</gene>
<dbReference type="InterPro" id="IPR009057">
    <property type="entry name" value="Homeodomain-like_sf"/>
</dbReference>
<dbReference type="PANTHER" id="PTHR47504:SF5">
    <property type="entry name" value="RIGHT ORIGIN-BINDING PROTEIN"/>
    <property type="match status" value="1"/>
</dbReference>
<dbReference type="InterPro" id="IPR029442">
    <property type="entry name" value="GyrI-like"/>
</dbReference>
<dbReference type="AlphaFoldDB" id="A0A3R7EAV6"/>
<dbReference type="InterPro" id="IPR010499">
    <property type="entry name" value="AraC_E-bd"/>
</dbReference>
<dbReference type="Pfam" id="PF12833">
    <property type="entry name" value="HTH_18"/>
    <property type="match status" value="1"/>
</dbReference>
<dbReference type="Pfam" id="PF06445">
    <property type="entry name" value="GyrI-like"/>
    <property type="match status" value="1"/>
</dbReference>
<organism evidence="5 6">
    <name type="scientific">Paraburkholderia fungorum</name>
    <dbReference type="NCBI Taxonomy" id="134537"/>
    <lineage>
        <taxon>Bacteria</taxon>
        <taxon>Pseudomonadati</taxon>
        <taxon>Pseudomonadota</taxon>
        <taxon>Betaproteobacteria</taxon>
        <taxon>Burkholderiales</taxon>
        <taxon>Burkholderiaceae</taxon>
        <taxon>Paraburkholderia</taxon>
    </lineage>
</organism>
<evidence type="ECO:0000256" key="3">
    <source>
        <dbReference type="ARBA" id="ARBA00023163"/>
    </source>
</evidence>
<dbReference type="SUPFAM" id="SSF55136">
    <property type="entry name" value="Probable bacterial effector-binding domain"/>
    <property type="match status" value="1"/>
</dbReference>
<dbReference type="GO" id="GO:0003700">
    <property type="term" value="F:DNA-binding transcription factor activity"/>
    <property type="evidence" value="ECO:0007669"/>
    <property type="project" value="InterPro"/>
</dbReference>
<dbReference type="SMART" id="SM00342">
    <property type="entry name" value="HTH_ARAC"/>
    <property type="match status" value="1"/>
</dbReference>
<dbReference type="InterPro" id="IPR011256">
    <property type="entry name" value="Reg_factor_effector_dom_sf"/>
</dbReference>
<dbReference type="OrthoDB" id="282744at2"/>
<dbReference type="SUPFAM" id="SSF46689">
    <property type="entry name" value="Homeodomain-like"/>
    <property type="match status" value="2"/>
</dbReference>
<protein>
    <submittedName>
        <fullName evidence="5">AraC family transcriptional regulator</fullName>
    </submittedName>
</protein>
<reference evidence="5 6" key="1">
    <citation type="submission" date="2016-07" db="EMBL/GenBank/DDBJ databases">
        <title>Genome analysis of Burkholderia fungorum ES3-20.</title>
        <authorList>
            <person name="Xu D."/>
            <person name="Yao R."/>
            <person name="Zheng S."/>
        </authorList>
    </citation>
    <scope>NUCLEOTIDE SEQUENCE [LARGE SCALE GENOMIC DNA]</scope>
    <source>
        <strain evidence="5 6">ES3-20</strain>
    </source>
</reference>
<dbReference type="PANTHER" id="PTHR47504">
    <property type="entry name" value="RIGHT ORIGIN-BINDING PROTEIN"/>
    <property type="match status" value="1"/>
</dbReference>